<dbReference type="Proteomes" id="UP000317998">
    <property type="component" value="Unassembled WGS sequence"/>
</dbReference>
<gene>
    <name evidence="1" type="ORF">FB562_1950</name>
</gene>
<dbReference type="EMBL" id="VFOM01000001">
    <property type="protein sequence ID" value="TQL48844.1"/>
    <property type="molecule type" value="Genomic_DNA"/>
</dbReference>
<reference evidence="1 2" key="1">
    <citation type="submission" date="2019-06" db="EMBL/GenBank/DDBJ databases">
        <title>Sequencing the genomes of 1000 actinobacteria strains.</title>
        <authorList>
            <person name="Klenk H.-P."/>
        </authorList>
    </citation>
    <scope>NUCLEOTIDE SEQUENCE [LARGE SCALE GENOMIC DNA]</scope>
    <source>
        <strain evidence="1 2">DSM 26477</strain>
    </source>
</reference>
<sequence>MSKPVFVPAELRQRFVPVIASLPVTFSMTEVIAGSIHLVDGGAPDWPDRVHQADASGAIGVVLLDPAPALGTEEMSVATPVVVAQEWRANPVWAEIGPWQNEFELADTIQLHGVLGRNSRRSLDAAILDALSLVASLLGEVTVHASGRSNTAAWLEVDLSGMPVHIDIVASPFAEGGLRFEAYAPKLQHLVELASDATAAPARTLRIDGEGAASLPTIYENAPRASLRRIARVVDGVCRSDDLARLNVAITQLNQLKETSSDQ</sequence>
<dbReference type="RefSeq" id="WP_141880910.1">
    <property type="nucleotide sequence ID" value="NZ_VFOM01000001.1"/>
</dbReference>
<evidence type="ECO:0000313" key="1">
    <source>
        <dbReference type="EMBL" id="TQL48844.1"/>
    </source>
</evidence>
<name>A0A542YLM5_9MICO</name>
<dbReference type="AlphaFoldDB" id="A0A542YLM5"/>
<comment type="caution">
    <text evidence="1">The sequence shown here is derived from an EMBL/GenBank/DDBJ whole genome shotgun (WGS) entry which is preliminary data.</text>
</comment>
<keyword evidence="2" id="KW-1185">Reference proteome</keyword>
<protein>
    <submittedName>
        <fullName evidence="1">Uncharacterized protein</fullName>
    </submittedName>
</protein>
<evidence type="ECO:0000313" key="2">
    <source>
        <dbReference type="Proteomes" id="UP000317998"/>
    </source>
</evidence>
<dbReference type="OrthoDB" id="4925768at2"/>
<organism evidence="1 2">
    <name type="scientific">Homoserinimonas aerilata</name>
    <dbReference type="NCBI Taxonomy" id="1162970"/>
    <lineage>
        <taxon>Bacteria</taxon>
        <taxon>Bacillati</taxon>
        <taxon>Actinomycetota</taxon>
        <taxon>Actinomycetes</taxon>
        <taxon>Micrococcales</taxon>
        <taxon>Microbacteriaceae</taxon>
        <taxon>Homoserinimonas</taxon>
    </lineage>
</organism>
<accession>A0A542YLM5</accession>
<proteinExistence type="predicted"/>